<comment type="similarity">
    <text evidence="3 9">Belongs to the SYF2 family.</text>
</comment>
<dbReference type="PANTHER" id="PTHR13264">
    <property type="entry name" value="GCIP-INTERACTING PROTEIN P29"/>
    <property type="match status" value="1"/>
</dbReference>
<dbReference type="GO" id="GO:0000974">
    <property type="term" value="C:Prp19 complex"/>
    <property type="evidence" value="ECO:0007669"/>
    <property type="project" value="TreeGrafter"/>
</dbReference>
<feature type="compositionally biased region" description="Basic and acidic residues" evidence="10">
    <location>
        <begin position="106"/>
        <end position="126"/>
    </location>
</feature>
<dbReference type="Proteomes" id="UP000812966">
    <property type="component" value="Unassembled WGS sequence"/>
</dbReference>
<evidence type="ECO:0000256" key="9">
    <source>
        <dbReference type="RuleBase" id="RU367148"/>
    </source>
</evidence>
<dbReference type="GO" id="GO:0071013">
    <property type="term" value="C:catalytic step 2 spliceosome"/>
    <property type="evidence" value="ECO:0007669"/>
    <property type="project" value="TreeGrafter"/>
</dbReference>
<evidence type="ECO:0000256" key="10">
    <source>
        <dbReference type="SAM" id="MobiDB-lite"/>
    </source>
</evidence>
<sequence>METLEKAVQETGIEVDEDALPSHAAPAGDVEEDEVVAEKGKGKGKGKGKATSEDEEEAERERAVEAEQAEVGKSGQSGRVSPEERLAKMKELRMRMNQSTQANRKSLIEDHQKSKTTQRELARLTKQKKLAENLREKIDNEENGVDGERKKNWGWTIEQNQRWLKAQEEIAEKEKEEFDDADTNAHKLYNKNTKQLKPDLVAYNRQKELALGLAPGTIVPVDAKSVEGSSVVTSVNATGSRRKIVQSSKALSAMEDLYRDANTLSYGDNKASDDAIDRVVGKINADTDKRNKAMRKRKKGEDDGGDVTYINDANKVFNRKINRYFDKYTQEIRANFERGTAL</sequence>
<comment type="subcellular location">
    <subcellularLocation>
        <location evidence="2 9">Nucleus</location>
    </subcellularLocation>
</comment>
<evidence type="ECO:0000313" key="12">
    <source>
        <dbReference type="Proteomes" id="UP000812966"/>
    </source>
</evidence>
<dbReference type="PANTHER" id="PTHR13264:SF5">
    <property type="entry name" value="PRE-MRNA-SPLICING FACTOR SYF2"/>
    <property type="match status" value="1"/>
</dbReference>
<evidence type="ECO:0000256" key="8">
    <source>
        <dbReference type="ARBA" id="ARBA00023242"/>
    </source>
</evidence>
<comment type="function">
    <text evidence="1 9">Involved in pre-mRNA splicing.</text>
</comment>
<accession>A0A8K0NR09</accession>
<organism evidence="11 12">
    <name type="scientific">Filobasidium floriforme</name>
    <dbReference type="NCBI Taxonomy" id="5210"/>
    <lineage>
        <taxon>Eukaryota</taxon>
        <taxon>Fungi</taxon>
        <taxon>Dikarya</taxon>
        <taxon>Basidiomycota</taxon>
        <taxon>Agaricomycotina</taxon>
        <taxon>Tremellomycetes</taxon>
        <taxon>Filobasidiales</taxon>
        <taxon>Filobasidiaceae</taxon>
        <taxon>Filobasidium</taxon>
    </lineage>
</organism>
<dbReference type="GO" id="GO:0071014">
    <property type="term" value="C:post-mRNA release spliceosomal complex"/>
    <property type="evidence" value="ECO:0007669"/>
    <property type="project" value="TreeGrafter"/>
</dbReference>
<evidence type="ECO:0000256" key="1">
    <source>
        <dbReference type="ARBA" id="ARBA00003777"/>
    </source>
</evidence>
<evidence type="ECO:0000313" key="11">
    <source>
        <dbReference type="EMBL" id="KAG7544357.1"/>
    </source>
</evidence>
<name>A0A8K0NR09_9TREE</name>
<evidence type="ECO:0000256" key="5">
    <source>
        <dbReference type="ARBA" id="ARBA00022664"/>
    </source>
</evidence>
<dbReference type="EMBL" id="JABELV010000058">
    <property type="protein sequence ID" value="KAG7544357.1"/>
    <property type="molecule type" value="Genomic_DNA"/>
</dbReference>
<evidence type="ECO:0000256" key="7">
    <source>
        <dbReference type="ARBA" id="ARBA00023187"/>
    </source>
</evidence>
<feature type="compositionally biased region" description="Basic and acidic residues" evidence="10">
    <location>
        <begin position="81"/>
        <end position="94"/>
    </location>
</feature>
<comment type="subunit">
    <text evidence="9">May be part of a spliceosome complex.</text>
</comment>
<evidence type="ECO:0000256" key="4">
    <source>
        <dbReference type="ARBA" id="ARBA00014745"/>
    </source>
</evidence>
<evidence type="ECO:0000256" key="3">
    <source>
        <dbReference type="ARBA" id="ARBA00010028"/>
    </source>
</evidence>
<dbReference type="InterPro" id="IPR013260">
    <property type="entry name" value="mRNA_splic_SYF2"/>
</dbReference>
<reference evidence="11" key="1">
    <citation type="submission" date="2020-04" db="EMBL/GenBank/DDBJ databases">
        <title>Analysis of mating type loci in Filobasidium floriforme.</title>
        <authorList>
            <person name="Nowrousian M."/>
        </authorList>
    </citation>
    <scope>NUCLEOTIDE SEQUENCE</scope>
    <source>
        <strain evidence="11">CBS 6242</strain>
    </source>
</reference>
<proteinExistence type="inferred from homology"/>
<comment type="caution">
    <text evidence="11">The sequence shown here is derived from an EMBL/GenBank/DDBJ whole genome shotgun (WGS) entry which is preliminary data.</text>
</comment>
<dbReference type="Pfam" id="PF08231">
    <property type="entry name" value="SYF2"/>
    <property type="match status" value="1"/>
</dbReference>
<evidence type="ECO:0000256" key="6">
    <source>
        <dbReference type="ARBA" id="ARBA00022728"/>
    </source>
</evidence>
<keyword evidence="6 9" id="KW-0747">Spliceosome</keyword>
<keyword evidence="8 9" id="KW-0539">Nucleus</keyword>
<keyword evidence="7 9" id="KW-0508">mRNA splicing</keyword>
<evidence type="ECO:0000256" key="2">
    <source>
        <dbReference type="ARBA" id="ARBA00004123"/>
    </source>
</evidence>
<keyword evidence="5 9" id="KW-0507">mRNA processing</keyword>
<keyword evidence="12" id="KW-1185">Reference proteome</keyword>
<feature type="region of interest" description="Disordered" evidence="10">
    <location>
        <begin position="1"/>
        <end position="126"/>
    </location>
</feature>
<dbReference type="AlphaFoldDB" id="A0A8K0NR09"/>
<dbReference type="GO" id="GO:0000398">
    <property type="term" value="P:mRNA splicing, via spliceosome"/>
    <property type="evidence" value="ECO:0007669"/>
    <property type="project" value="UniProtKB-UniRule"/>
</dbReference>
<protein>
    <recommendedName>
        <fullName evidence="4 9">Pre-mRNA-splicing factor SYF2</fullName>
    </recommendedName>
</protein>
<gene>
    <name evidence="11" type="ORF">FFLO_03236</name>
</gene>